<evidence type="ECO:0000259" key="7">
    <source>
        <dbReference type="PROSITE" id="PS50048"/>
    </source>
</evidence>
<dbReference type="SUPFAM" id="SSF57701">
    <property type="entry name" value="Zn2/Cys6 DNA-binding domain"/>
    <property type="match status" value="1"/>
</dbReference>
<dbReference type="EMBL" id="LTAN01000001">
    <property type="protein sequence ID" value="OBR15097.1"/>
    <property type="molecule type" value="Genomic_DNA"/>
</dbReference>
<dbReference type="PANTHER" id="PTHR47424:SF3">
    <property type="entry name" value="REGULATORY PROTEIN GAL4"/>
    <property type="match status" value="1"/>
</dbReference>
<sequence length="842" mass="91043">MDATNRDTPQPTSPSAVAAAARRFRSASRAEAARTSNACQICRDKKVKCSGQRPCKYCAKRGLECVFSAAEKRKLYSVSQIRELEGKVAYYERRRRGTSSAPDAAASSPVLQPISPTWQTPLGELNPDIDAVHNDMDVPQDGSGLVLDGTVATPSTGPGLDQPRTTRSQSTFSPALERVRTGAATVNTSTTSPVRSGRAIAPESALSSSETFSSEIKTLLVSRSNPGSAASPFAGAATPVPHIDRRGLEALAVGPWPAEEDAHAMLDVVILNVGISQQLFDVRVFSDNLSTLYLDSSSAAAAAAAADVRLPEIWIVEALLVFAVGRLLQGKDDESGDLPGTAYFREAVKRTPLLSELRRHGVMGVEVMALTALYLQITDRKDDAYLHSNTALRLAISHGMHRANSGQSLRRPENVHKNRLWWSVYMQERQATSCGLSREDHKLTDYQEAMRRRGISHVHRGLRDHDQAAIRGPRLPLRHSPGGQRRSGEDHGKYHHEYETTENLVSASRVHGLTVAAAIYSQKDDAEATFINNVQGILHSLYEVEKTMPAEYSMEIKPSGLTVAGRPFMEAPTTTSRTSSSLYASVYSAVIHTVRPILLYMARNSRDPEREDPQSEVSPALVRLAEICVEAASKSLVILQELRKKEILAKNAFLDLDAAFSVGFVFVLVEAVSPGKGLGFKGVEGSRAILRYLVGLGNRAAASRLAELDQMCAHLSLSVRQPTGQTPQEEASSSFMDLLTQPFSFSSGYGNVEAGAGGVSRSVVAGGISNRESDVNGVATDGGCEAASQHDFGLSGADLASIPLEGENSLYWVYHTPGFSFTGVEQTDWEALENQIPWGSQQ</sequence>
<accession>A0A1B7YSU2</accession>
<reference evidence="9" key="1">
    <citation type="journal article" date="2017" name="BMC Genomics">
        <title>Gapless genome assembly of Colletotrichum higginsianum reveals chromosome structure and association of transposable elements with secondary metabolite gene clusters.</title>
        <authorList>
            <person name="Dallery J.-F."/>
            <person name="Lapalu N."/>
            <person name="Zampounis A."/>
            <person name="Pigne S."/>
            <person name="Luyten I."/>
            <person name="Amselem J."/>
            <person name="Wittenberg A.H.J."/>
            <person name="Zhou S."/>
            <person name="de Queiroz M.V."/>
            <person name="Robin G.P."/>
            <person name="Auger A."/>
            <person name="Hainaut M."/>
            <person name="Henrissat B."/>
            <person name="Kim K.-T."/>
            <person name="Lee Y.-H."/>
            <person name="Lespinet O."/>
            <person name="Schwartz D.C."/>
            <person name="Thon M.R."/>
            <person name="O'Connell R.J."/>
        </authorList>
    </citation>
    <scope>NUCLEOTIDE SEQUENCE [LARGE SCALE GENOMIC DNA]</scope>
    <source>
        <strain evidence="9">IMI 349063</strain>
    </source>
</reference>
<dbReference type="Pfam" id="PF04082">
    <property type="entry name" value="Fungal_trans"/>
    <property type="match status" value="1"/>
</dbReference>
<keyword evidence="1" id="KW-0479">Metal-binding</keyword>
<feature type="region of interest" description="Disordered" evidence="6">
    <location>
        <begin position="471"/>
        <end position="491"/>
    </location>
</feature>
<evidence type="ECO:0000256" key="4">
    <source>
        <dbReference type="ARBA" id="ARBA00023163"/>
    </source>
</evidence>
<dbReference type="InterPro" id="IPR051127">
    <property type="entry name" value="Fungal_SecMet_Regulators"/>
</dbReference>
<dbReference type="GO" id="GO:0000981">
    <property type="term" value="F:DNA-binding transcription factor activity, RNA polymerase II-specific"/>
    <property type="evidence" value="ECO:0007669"/>
    <property type="project" value="InterPro"/>
</dbReference>
<keyword evidence="5" id="KW-0539">Nucleus</keyword>
<dbReference type="Pfam" id="PF00172">
    <property type="entry name" value="Zn_clus"/>
    <property type="match status" value="1"/>
</dbReference>
<dbReference type="InterPro" id="IPR007219">
    <property type="entry name" value="XnlR_reg_dom"/>
</dbReference>
<evidence type="ECO:0000256" key="6">
    <source>
        <dbReference type="SAM" id="MobiDB-lite"/>
    </source>
</evidence>
<organism evidence="8 9">
    <name type="scientific">Colletotrichum higginsianum (strain IMI 349063)</name>
    <name type="common">Crucifer anthracnose fungus</name>
    <dbReference type="NCBI Taxonomy" id="759273"/>
    <lineage>
        <taxon>Eukaryota</taxon>
        <taxon>Fungi</taxon>
        <taxon>Dikarya</taxon>
        <taxon>Ascomycota</taxon>
        <taxon>Pezizomycotina</taxon>
        <taxon>Sordariomycetes</taxon>
        <taxon>Hypocreomycetidae</taxon>
        <taxon>Glomerellales</taxon>
        <taxon>Glomerellaceae</taxon>
        <taxon>Colletotrichum</taxon>
        <taxon>Colletotrichum destructivum species complex</taxon>
    </lineage>
</organism>
<dbReference type="GeneID" id="28859359"/>
<evidence type="ECO:0000313" key="9">
    <source>
        <dbReference type="Proteomes" id="UP000092177"/>
    </source>
</evidence>
<dbReference type="Proteomes" id="UP000092177">
    <property type="component" value="Chromosome 1"/>
</dbReference>
<evidence type="ECO:0000256" key="2">
    <source>
        <dbReference type="ARBA" id="ARBA00023015"/>
    </source>
</evidence>
<dbReference type="Gene3D" id="4.10.240.10">
    <property type="entry name" value="Zn(2)-C6 fungal-type DNA-binding domain"/>
    <property type="match status" value="1"/>
</dbReference>
<dbReference type="PROSITE" id="PS00463">
    <property type="entry name" value="ZN2_CY6_FUNGAL_1"/>
    <property type="match status" value="1"/>
</dbReference>
<dbReference type="KEGG" id="chig:CH63R_00277"/>
<dbReference type="OrthoDB" id="3266505at2759"/>
<dbReference type="PANTHER" id="PTHR47424">
    <property type="entry name" value="REGULATORY PROTEIN GAL4"/>
    <property type="match status" value="1"/>
</dbReference>
<feature type="region of interest" description="Disordered" evidence="6">
    <location>
        <begin position="1"/>
        <end position="22"/>
    </location>
</feature>
<dbReference type="AlphaFoldDB" id="A0A1B7YSU2"/>
<protein>
    <submittedName>
        <fullName evidence="8">Fungal specific transcription factor domain-containing protein</fullName>
    </submittedName>
</protein>
<keyword evidence="3" id="KW-0238">DNA-binding</keyword>
<name>A0A1B7YSU2_COLHI</name>
<feature type="domain" description="Zn(2)-C6 fungal-type" evidence="7">
    <location>
        <begin position="38"/>
        <end position="67"/>
    </location>
</feature>
<comment type="caution">
    <text evidence="8">The sequence shown here is derived from an EMBL/GenBank/DDBJ whole genome shotgun (WGS) entry which is preliminary data.</text>
</comment>
<dbReference type="GO" id="GO:0006351">
    <property type="term" value="P:DNA-templated transcription"/>
    <property type="evidence" value="ECO:0007669"/>
    <property type="project" value="InterPro"/>
</dbReference>
<evidence type="ECO:0000256" key="5">
    <source>
        <dbReference type="ARBA" id="ARBA00023242"/>
    </source>
</evidence>
<gene>
    <name evidence="8" type="ORF">CH63R_00277</name>
</gene>
<keyword evidence="4" id="KW-0804">Transcription</keyword>
<dbReference type="CDD" id="cd12148">
    <property type="entry name" value="fungal_TF_MHR"/>
    <property type="match status" value="1"/>
</dbReference>
<dbReference type="GO" id="GO:0008270">
    <property type="term" value="F:zinc ion binding"/>
    <property type="evidence" value="ECO:0007669"/>
    <property type="project" value="InterPro"/>
</dbReference>
<evidence type="ECO:0000256" key="1">
    <source>
        <dbReference type="ARBA" id="ARBA00022723"/>
    </source>
</evidence>
<feature type="compositionally biased region" description="Polar residues" evidence="6">
    <location>
        <begin position="1"/>
        <end position="10"/>
    </location>
</feature>
<proteinExistence type="predicted"/>
<dbReference type="PROSITE" id="PS50048">
    <property type="entry name" value="ZN2_CY6_FUNGAL_2"/>
    <property type="match status" value="1"/>
</dbReference>
<evidence type="ECO:0000313" key="8">
    <source>
        <dbReference type="EMBL" id="OBR15097.1"/>
    </source>
</evidence>
<keyword evidence="2" id="KW-0805">Transcription regulation</keyword>
<dbReference type="InterPro" id="IPR001138">
    <property type="entry name" value="Zn2Cys6_DnaBD"/>
</dbReference>
<dbReference type="CDD" id="cd00067">
    <property type="entry name" value="GAL4"/>
    <property type="match status" value="1"/>
</dbReference>
<dbReference type="SMART" id="SM00066">
    <property type="entry name" value="GAL4"/>
    <property type="match status" value="1"/>
</dbReference>
<dbReference type="InterPro" id="IPR036864">
    <property type="entry name" value="Zn2-C6_fun-type_DNA-bd_sf"/>
</dbReference>
<evidence type="ECO:0000256" key="3">
    <source>
        <dbReference type="ARBA" id="ARBA00023125"/>
    </source>
</evidence>
<keyword evidence="9" id="KW-1185">Reference proteome</keyword>
<feature type="compositionally biased region" description="Low complexity" evidence="6">
    <location>
        <begin position="13"/>
        <end position="22"/>
    </location>
</feature>
<dbReference type="VEuPathDB" id="FungiDB:CH63R_00277"/>
<dbReference type="RefSeq" id="XP_018163614.1">
    <property type="nucleotide sequence ID" value="XM_018295252.1"/>
</dbReference>
<dbReference type="GO" id="GO:0003677">
    <property type="term" value="F:DNA binding"/>
    <property type="evidence" value="ECO:0007669"/>
    <property type="project" value="UniProtKB-KW"/>
</dbReference>